<evidence type="ECO:0000256" key="9">
    <source>
        <dbReference type="ARBA" id="ARBA00023139"/>
    </source>
</evidence>
<gene>
    <name evidence="12" type="ORF">SAMN05216466_12046</name>
</gene>
<evidence type="ECO:0000256" key="3">
    <source>
        <dbReference type="ARBA" id="ARBA00021237"/>
    </source>
</evidence>
<keyword evidence="4" id="KW-1003">Cell membrane</keyword>
<evidence type="ECO:0000256" key="10">
    <source>
        <dbReference type="ARBA" id="ARBA00023288"/>
    </source>
</evidence>
<keyword evidence="6" id="KW-0732">Signal</keyword>
<dbReference type="InterPro" id="IPR031381">
    <property type="entry name" value="YtcA"/>
</dbReference>
<feature type="transmembrane region" description="Helical" evidence="11">
    <location>
        <begin position="29"/>
        <end position="51"/>
    </location>
</feature>
<dbReference type="EMBL" id="FNCJ01000020">
    <property type="protein sequence ID" value="SDI28719.1"/>
    <property type="molecule type" value="Genomic_DNA"/>
</dbReference>
<dbReference type="AlphaFoldDB" id="A0A1G8JBT2"/>
<dbReference type="GO" id="GO:0016020">
    <property type="term" value="C:membrane"/>
    <property type="evidence" value="ECO:0007669"/>
    <property type="project" value="UniProtKB-SubCell"/>
</dbReference>
<evidence type="ECO:0000256" key="4">
    <source>
        <dbReference type="ARBA" id="ARBA00022475"/>
    </source>
</evidence>
<evidence type="ECO:0000256" key="7">
    <source>
        <dbReference type="ARBA" id="ARBA00022989"/>
    </source>
</evidence>
<keyword evidence="9" id="KW-0564">Palmitate</keyword>
<name>A0A1G8JBT2_9BURK</name>
<organism evidence="12 13">
    <name type="scientific">Paraburkholderia phenazinium</name>
    <dbReference type="NCBI Taxonomy" id="60549"/>
    <lineage>
        <taxon>Bacteria</taxon>
        <taxon>Pseudomonadati</taxon>
        <taxon>Pseudomonadota</taxon>
        <taxon>Betaproteobacteria</taxon>
        <taxon>Burkholderiales</taxon>
        <taxon>Burkholderiaceae</taxon>
        <taxon>Paraburkholderia</taxon>
    </lineage>
</organism>
<dbReference type="OrthoDB" id="123105at2"/>
<keyword evidence="8 11" id="KW-0472">Membrane</keyword>
<reference evidence="12 13" key="1">
    <citation type="submission" date="2016-10" db="EMBL/GenBank/DDBJ databases">
        <authorList>
            <person name="de Groot N.N."/>
        </authorList>
    </citation>
    <scope>NUCLEOTIDE SEQUENCE [LARGE SCALE GENOMIC DNA]</scope>
    <source>
        <strain evidence="12 13">LMG 2247</strain>
    </source>
</reference>
<dbReference type="Pfam" id="PF17090">
    <property type="entry name" value="Ytca"/>
    <property type="match status" value="1"/>
</dbReference>
<evidence type="ECO:0000256" key="11">
    <source>
        <dbReference type="SAM" id="Phobius"/>
    </source>
</evidence>
<accession>A0A1G8JBT2</accession>
<keyword evidence="5 11" id="KW-0812">Transmembrane</keyword>
<comment type="similarity">
    <text evidence="2">Belongs to the YtcA family.</text>
</comment>
<dbReference type="RefSeq" id="WP_090691846.1">
    <property type="nucleotide sequence ID" value="NZ_CADERL010000032.1"/>
</dbReference>
<dbReference type="PROSITE" id="PS51257">
    <property type="entry name" value="PROKAR_LIPOPROTEIN"/>
    <property type="match status" value="1"/>
</dbReference>
<dbReference type="Proteomes" id="UP000199706">
    <property type="component" value="Unassembled WGS sequence"/>
</dbReference>
<evidence type="ECO:0000256" key="2">
    <source>
        <dbReference type="ARBA" id="ARBA00008208"/>
    </source>
</evidence>
<protein>
    <recommendedName>
        <fullName evidence="3">Uncharacterized protein YtcA</fullName>
    </recommendedName>
</protein>
<evidence type="ECO:0000313" key="12">
    <source>
        <dbReference type="EMBL" id="SDI28719.1"/>
    </source>
</evidence>
<evidence type="ECO:0000256" key="6">
    <source>
        <dbReference type="ARBA" id="ARBA00022729"/>
    </source>
</evidence>
<feature type="transmembrane region" description="Helical" evidence="11">
    <location>
        <begin position="63"/>
        <end position="82"/>
    </location>
</feature>
<comment type="subcellular location">
    <subcellularLocation>
        <location evidence="1">Membrane</location>
        <topology evidence="1">Multi-pass membrane protein</topology>
    </subcellularLocation>
</comment>
<evidence type="ECO:0000256" key="8">
    <source>
        <dbReference type="ARBA" id="ARBA00023136"/>
    </source>
</evidence>
<sequence length="85" mass="9302">MRTLGFAAVAALLLGGCAQAPSISVLGAYFPGWLFCITAGVILTIVFHVMVERGGLARWFWPRGIVYPALVLLIALIVWLIFFQH</sequence>
<proteinExistence type="inferred from homology"/>
<evidence type="ECO:0000256" key="5">
    <source>
        <dbReference type="ARBA" id="ARBA00022692"/>
    </source>
</evidence>
<evidence type="ECO:0000313" key="13">
    <source>
        <dbReference type="Proteomes" id="UP000199706"/>
    </source>
</evidence>
<evidence type="ECO:0000256" key="1">
    <source>
        <dbReference type="ARBA" id="ARBA00004141"/>
    </source>
</evidence>
<keyword evidence="7 11" id="KW-1133">Transmembrane helix</keyword>
<keyword evidence="10" id="KW-0449">Lipoprotein</keyword>